<keyword evidence="1" id="KW-1133">Transmembrane helix</keyword>
<dbReference type="EMBL" id="JAGZMZ010000001">
    <property type="protein sequence ID" value="MBS4883272.1"/>
    <property type="molecule type" value="Genomic_DNA"/>
</dbReference>
<protein>
    <submittedName>
        <fullName evidence="2">Uncharacterized protein</fullName>
    </submittedName>
</protein>
<feature type="transmembrane region" description="Helical" evidence="1">
    <location>
        <begin position="6"/>
        <end position="29"/>
    </location>
</feature>
<organism evidence="2 3">
    <name type="scientific">Amedibacillus dolichus</name>
    <dbReference type="NCBI Taxonomy" id="31971"/>
    <lineage>
        <taxon>Bacteria</taxon>
        <taxon>Bacillati</taxon>
        <taxon>Bacillota</taxon>
        <taxon>Erysipelotrichia</taxon>
        <taxon>Erysipelotrichales</taxon>
        <taxon>Erysipelotrichaceae</taxon>
        <taxon>Amedibacillus</taxon>
    </lineage>
</organism>
<keyword evidence="1" id="KW-0472">Membrane</keyword>
<proteinExistence type="predicted"/>
<dbReference type="Proteomes" id="UP000753219">
    <property type="component" value="Unassembled WGS sequence"/>
</dbReference>
<evidence type="ECO:0000313" key="3">
    <source>
        <dbReference type="Proteomes" id="UP000753219"/>
    </source>
</evidence>
<keyword evidence="1" id="KW-0812">Transmembrane</keyword>
<dbReference type="GeneID" id="92794486"/>
<dbReference type="RefSeq" id="WP_004800107.1">
    <property type="nucleotide sequence ID" value="NZ_CABKNA010000003.1"/>
</dbReference>
<name>A0A942ZVW4_9FIRM</name>
<comment type="caution">
    <text evidence="2">The sequence shown here is derived from an EMBL/GenBank/DDBJ whole genome shotgun (WGS) entry which is preliminary data.</text>
</comment>
<gene>
    <name evidence="2" type="ORF">KHZ85_00660</name>
</gene>
<dbReference type="AlphaFoldDB" id="A0A942ZVW4"/>
<evidence type="ECO:0000313" key="2">
    <source>
        <dbReference type="EMBL" id="MBS4883272.1"/>
    </source>
</evidence>
<evidence type="ECO:0000256" key="1">
    <source>
        <dbReference type="SAM" id="Phobius"/>
    </source>
</evidence>
<accession>A0A942ZVW4</accession>
<reference evidence="2" key="1">
    <citation type="submission" date="2021-02" db="EMBL/GenBank/DDBJ databases">
        <title>Infant gut strain persistence is associated with maternal origin, phylogeny, and functional potential including surface adhesion and iron acquisition.</title>
        <authorList>
            <person name="Lou Y.C."/>
        </authorList>
    </citation>
    <scope>NUCLEOTIDE SEQUENCE</scope>
    <source>
        <strain evidence="2">L3_108_103G1_dasL3_108_103G1_concoct_2</strain>
    </source>
</reference>
<sequence>MAVIFWKYAAIISFFLSVVFLLIMLYVLYRFVDIHRKKKVTYTDEIWKQSSEKTKTM</sequence>